<dbReference type="Proteomes" id="UP001165941">
    <property type="component" value="Unassembled WGS sequence"/>
</dbReference>
<name>A0ABX0S8P3_PONBL</name>
<feature type="region of interest" description="Disordered" evidence="2">
    <location>
        <begin position="244"/>
        <end position="267"/>
    </location>
</feature>
<sequence length="267" mass="29261">MPGSEVEPPTCSPRRISFKGVPSEEHVREASLGLLTGYLGPIMDTIVGSVGRCPLAIRLAFKQLRQCVEERFPQAEHKDVKNLAISGFLFLRFFAPAILTPKLFDLRDQHADPQTSRSLLLLAKRAFLTAVTLALASPASLLQAVQSIGNLGQQLGQGKELWMAPLHPFLLQSISRVRDFLDELVDVDGKEAPGGPARALVPPSVTLREGYLLKRKEEPAGLATRFAFKKRYFRLSGELLSYSRSPECQGDTEVQEGTRTAQGPVAA</sequence>
<keyword evidence="1" id="KW-0343">GTPase activation</keyword>
<dbReference type="PANTHER" id="PTHR10194">
    <property type="entry name" value="RAS GTPASE-ACTIVATING PROTEINS"/>
    <property type="match status" value="1"/>
</dbReference>
<dbReference type="EMBL" id="PGGH01306610">
    <property type="protein sequence ID" value="NIG61479.1"/>
    <property type="molecule type" value="Genomic_DNA"/>
</dbReference>
<comment type="caution">
    <text evidence="5">The sequence shown here is derived from an EMBL/GenBank/DDBJ whole genome shotgun (WGS) entry which is preliminary data.</text>
</comment>
<evidence type="ECO:0000259" key="3">
    <source>
        <dbReference type="PROSITE" id="PS50003"/>
    </source>
</evidence>
<evidence type="ECO:0000313" key="6">
    <source>
        <dbReference type="Proteomes" id="UP001165941"/>
    </source>
</evidence>
<evidence type="ECO:0000256" key="2">
    <source>
        <dbReference type="SAM" id="MobiDB-lite"/>
    </source>
</evidence>
<proteinExistence type="predicted"/>
<accession>A0ABX0S8P3</accession>
<feature type="domain" description="PH" evidence="3">
    <location>
        <begin position="205"/>
        <end position="267"/>
    </location>
</feature>
<dbReference type="InterPro" id="IPR008936">
    <property type="entry name" value="Rho_GTPase_activation_prot"/>
</dbReference>
<dbReference type="InterPro" id="IPR023152">
    <property type="entry name" value="RasGAP_CS"/>
</dbReference>
<dbReference type="PROSITE" id="PS00509">
    <property type="entry name" value="RAS_GTPASE_ACTIV_1"/>
    <property type="match status" value="1"/>
</dbReference>
<dbReference type="SMART" id="SM00323">
    <property type="entry name" value="RasGAP"/>
    <property type="match status" value="1"/>
</dbReference>
<keyword evidence="6" id="KW-1185">Reference proteome</keyword>
<evidence type="ECO:0000313" key="5">
    <source>
        <dbReference type="EMBL" id="NIG61479.1"/>
    </source>
</evidence>
<dbReference type="InterPro" id="IPR039360">
    <property type="entry name" value="Ras_GTPase"/>
</dbReference>
<reference evidence="5" key="1">
    <citation type="submission" date="2018-05" db="EMBL/GenBank/DDBJ databases">
        <authorList>
            <person name="Pedro S.L.S."/>
            <person name="Freitas R.C."/>
            <person name="Barreto A.S."/>
            <person name="Lima A.O.S."/>
        </authorList>
    </citation>
    <scope>NUCLEOTIDE SEQUENCE</scope>
    <source>
        <strain evidence="5">BP203</strain>
        <tissue evidence="5">Muscle</tissue>
    </source>
</reference>
<gene>
    <name evidence="5" type="ORF">BU61_4998</name>
</gene>
<dbReference type="PROSITE" id="PS50018">
    <property type="entry name" value="RAS_GTPASE_ACTIV_2"/>
    <property type="match status" value="1"/>
</dbReference>
<evidence type="ECO:0000259" key="4">
    <source>
        <dbReference type="PROSITE" id="PS50018"/>
    </source>
</evidence>
<dbReference type="SUPFAM" id="SSF48350">
    <property type="entry name" value="GTPase activation domain, GAP"/>
    <property type="match status" value="1"/>
</dbReference>
<dbReference type="Gene3D" id="1.10.506.10">
    <property type="entry name" value="GTPase Activation - p120gap, domain 1"/>
    <property type="match status" value="1"/>
</dbReference>
<dbReference type="PANTHER" id="PTHR10194:SF3">
    <property type="entry name" value="RASGAP-ACTIVATING-LIKE PROTEIN 1"/>
    <property type="match status" value="1"/>
</dbReference>
<dbReference type="Pfam" id="PF00616">
    <property type="entry name" value="RasGAP"/>
    <property type="match status" value="1"/>
</dbReference>
<dbReference type="InterPro" id="IPR001849">
    <property type="entry name" value="PH_domain"/>
</dbReference>
<evidence type="ECO:0000256" key="1">
    <source>
        <dbReference type="ARBA" id="ARBA00022468"/>
    </source>
</evidence>
<dbReference type="InterPro" id="IPR001936">
    <property type="entry name" value="RasGAP_dom"/>
</dbReference>
<protein>
    <submittedName>
        <fullName evidence="5">RasGAP-activating-like protein 1</fullName>
    </submittedName>
</protein>
<feature type="domain" description="Ras-GAP" evidence="4">
    <location>
        <begin position="1"/>
        <end position="131"/>
    </location>
</feature>
<dbReference type="PROSITE" id="PS50003">
    <property type="entry name" value="PH_DOMAIN"/>
    <property type="match status" value="1"/>
</dbReference>
<organism evidence="5 6">
    <name type="scientific">Pontoporia blainvillei</name>
    <name type="common">Franciscana</name>
    <name type="synonym">Delphinus blainvillei</name>
    <dbReference type="NCBI Taxonomy" id="48723"/>
    <lineage>
        <taxon>Eukaryota</taxon>
        <taxon>Metazoa</taxon>
        <taxon>Chordata</taxon>
        <taxon>Craniata</taxon>
        <taxon>Vertebrata</taxon>
        <taxon>Euteleostomi</taxon>
        <taxon>Mammalia</taxon>
        <taxon>Eutheria</taxon>
        <taxon>Laurasiatheria</taxon>
        <taxon>Artiodactyla</taxon>
        <taxon>Whippomorpha</taxon>
        <taxon>Cetacea</taxon>
        <taxon>Odontoceti</taxon>
        <taxon>Pontoporiidae</taxon>
        <taxon>Pontoporia</taxon>
    </lineage>
</organism>